<dbReference type="RefSeq" id="WP_106334678.1">
    <property type="nucleotide sequence ID" value="NZ_PVZS01000001.1"/>
</dbReference>
<name>A0A2T1HYX0_9HYPH</name>
<dbReference type="OrthoDB" id="9802489at2"/>
<sequence length="135" mass="14816">MDIRPAGDIPTKRAPADAFTGVVWQDPIIEAPGPARVRAARVTFEPGARTAWHTHPLGQTLWVLSGVGRVQSWGGPVREIRPGDVVWIPPGEKHWHGASPQHGMTHLAMQEADNGAHVRWMEHVSDAEYDATPSR</sequence>
<dbReference type="AlphaFoldDB" id="A0A2T1HYX0"/>
<proteinExistence type="predicted"/>
<dbReference type="InterPro" id="IPR013096">
    <property type="entry name" value="Cupin_2"/>
</dbReference>
<dbReference type="PANTHER" id="PTHR43698">
    <property type="entry name" value="RIBD C-TERMINAL DOMAIN CONTAINING PROTEIN"/>
    <property type="match status" value="1"/>
</dbReference>
<dbReference type="SUPFAM" id="SSF51182">
    <property type="entry name" value="RmlC-like cupins"/>
    <property type="match status" value="1"/>
</dbReference>
<dbReference type="PANTHER" id="PTHR43698:SF1">
    <property type="entry name" value="BLL4564 PROTEIN"/>
    <property type="match status" value="1"/>
</dbReference>
<keyword evidence="3" id="KW-1185">Reference proteome</keyword>
<gene>
    <name evidence="2" type="ORF">SLNSH_00455</name>
</gene>
<feature type="domain" description="Cupin type-2" evidence="1">
    <location>
        <begin position="41"/>
        <end position="97"/>
    </location>
</feature>
<dbReference type="EMBL" id="PVZS01000001">
    <property type="protein sequence ID" value="PSC06893.1"/>
    <property type="molecule type" value="Genomic_DNA"/>
</dbReference>
<accession>A0A2T1HYX0</accession>
<organism evidence="2 3">
    <name type="scientific">Alsobacter soli</name>
    <dbReference type="NCBI Taxonomy" id="2109933"/>
    <lineage>
        <taxon>Bacteria</taxon>
        <taxon>Pseudomonadati</taxon>
        <taxon>Pseudomonadota</taxon>
        <taxon>Alphaproteobacteria</taxon>
        <taxon>Hyphomicrobiales</taxon>
        <taxon>Alsobacteraceae</taxon>
        <taxon>Alsobacter</taxon>
    </lineage>
</organism>
<dbReference type="Pfam" id="PF07883">
    <property type="entry name" value="Cupin_2"/>
    <property type="match status" value="1"/>
</dbReference>
<dbReference type="CDD" id="cd02233">
    <property type="entry name" value="cupin_HNL-like"/>
    <property type="match status" value="1"/>
</dbReference>
<dbReference type="Gene3D" id="2.60.120.10">
    <property type="entry name" value="Jelly Rolls"/>
    <property type="match status" value="1"/>
</dbReference>
<comment type="caution">
    <text evidence="2">The sequence shown here is derived from an EMBL/GenBank/DDBJ whole genome shotgun (WGS) entry which is preliminary data.</text>
</comment>
<dbReference type="InterPro" id="IPR014710">
    <property type="entry name" value="RmlC-like_jellyroll"/>
</dbReference>
<evidence type="ECO:0000313" key="2">
    <source>
        <dbReference type="EMBL" id="PSC06893.1"/>
    </source>
</evidence>
<dbReference type="InterPro" id="IPR011051">
    <property type="entry name" value="RmlC_Cupin_sf"/>
</dbReference>
<reference evidence="3" key="1">
    <citation type="submission" date="2018-03" db="EMBL/GenBank/DDBJ databases">
        <authorList>
            <person name="Sun L."/>
            <person name="Liu H."/>
            <person name="Chen W."/>
            <person name="Huang K."/>
            <person name="Liu W."/>
            <person name="Gao X."/>
        </authorList>
    </citation>
    <scope>NUCLEOTIDE SEQUENCE [LARGE SCALE GENOMIC DNA]</scope>
    <source>
        <strain evidence="3">SH9</strain>
    </source>
</reference>
<evidence type="ECO:0000259" key="1">
    <source>
        <dbReference type="Pfam" id="PF07883"/>
    </source>
</evidence>
<dbReference type="Proteomes" id="UP000239772">
    <property type="component" value="Unassembled WGS sequence"/>
</dbReference>
<protein>
    <submittedName>
        <fullName evidence="2">Cupin domain-containing protein</fullName>
    </submittedName>
</protein>
<dbReference type="InterPro" id="IPR047263">
    <property type="entry name" value="HNL-like_cupin"/>
</dbReference>
<evidence type="ECO:0000313" key="3">
    <source>
        <dbReference type="Proteomes" id="UP000239772"/>
    </source>
</evidence>